<gene>
    <name evidence="3" type="ORF">MNODULE_07905</name>
</gene>
<dbReference type="Gene3D" id="3.40.630.30">
    <property type="match status" value="1"/>
</dbReference>
<dbReference type="InterPro" id="IPR016181">
    <property type="entry name" value="Acyl_CoA_acyltransferase"/>
</dbReference>
<comment type="caution">
    <text evidence="3">The sequence shown here is derived from an EMBL/GenBank/DDBJ whole genome shotgun (WGS) entry which is preliminary data.</text>
</comment>
<evidence type="ECO:0000259" key="2">
    <source>
        <dbReference type="Pfam" id="PF13480"/>
    </source>
</evidence>
<feature type="domain" description="BioF2-like acetyltransferase" evidence="2">
    <location>
        <begin position="225"/>
        <end position="376"/>
    </location>
</feature>
<evidence type="ECO:0000313" key="4">
    <source>
        <dbReference type="Proteomes" id="UP000534783"/>
    </source>
</evidence>
<sequence length="455" mass="52909">MWRHGKPCRSRPFRCQRRAPTRRGKRPKKQKDGRRRRGGGNLNYQVEEISDIDAFISLEKEWNALLVAAPVNAPFLRHEWFRVWWKAFGGGKRLAILTVRSGDGRLAAIVPFMEERGFRVGIPCRIWTSMSNDHSSRFDFIMGEASDEARARIVAALAAFLSRRTPRVHLLELQDFPVDSPALSLLLDTVVRSGRKVGLRPELETPFIPIEGKWPDYYESISGHLRRNLRRRRRQLEEQGKVEVICVTGEEISGGPARLADHLREGFRIEAMAWKGSAGTAIRENEGWADFYQEWARTAAERGWLRLYFLKLNDQPIAFYYTLVYGRKLYYLKLGYDPAFARYSPGILLHQEILASAFDQKLIELDFLGPMMAWKQDWAKGVRPHVWVYLFQRGFVPEMIYLIKFKLFPYFKKIDWVHRLQRRLFAKGLSEHFAKPPSTALPQQDSLEEARKEAA</sequence>
<feature type="region of interest" description="Disordered" evidence="1">
    <location>
        <begin position="435"/>
        <end position="455"/>
    </location>
</feature>
<keyword evidence="3" id="KW-0808">Transferase</keyword>
<dbReference type="GO" id="GO:0016740">
    <property type="term" value="F:transferase activity"/>
    <property type="evidence" value="ECO:0007669"/>
    <property type="project" value="UniProtKB-KW"/>
</dbReference>
<dbReference type="InterPro" id="IPR038740">
    <property type="entry name" value="BioF2-like_GNAT_dom"/>
</dbReference>
<evidence type="ECO:0000256" key="1">
    <source>
        <dbReference type="SAM" id="MobiDB-lite"/>
    </source>
</evidence>
<dbReference type="Pfam" id="PF13480">
    <property type="entry name" value="Acetyltransf_6"/>
    <property type="match status" value="1"/>
</dbReference>
<dbReference type="AlphaFoldDB" id="A0A7X6IAL3"/>
<feature type="compositionally biased region" description="Basic residues" evidence="1">
    <location>
        <begin position="1"/>
        <end position="38"/>
    </location>
</feature>
<dbReference type="Proteomes" id="UP000534783">
    <property type="component" value="Unassembled WGS sequence"/>
</dbReference>
<organism evidence="3 4">
    <name type="scientific">Candidatus Manganitrophus noduliformans</name>
    <dbReference type="NCBI Taxonomy" id="2606439"/>
    <lineage>
        <taxon>Bacteria</taxon>
        <taxon>Pseudomonadati</taxon>
        <taxon>Nitrospirota</taxon>
        <taxon>Nitrospiria</taxon>
        <taxon>Candidatus Troglogloeales</taxon>
        <taxon>Candidatus Manganitrophaceae</taxon>
        <taxon>Candidatus Manganitrophus</taxon>
    </lineage>
</organism>
<keyword evidence="4" id="KW-1185">Reference proteome</keyword>
<dbReference type="SUPFAM" id="SSF55729">
    <property type="entry name" value="Acyl-CoA N-acyltransferases (Nat)"/>
    <property type="match status" value="1"/>
</dbReference>
<dbReference type="EMBL" id="VTOW01000001">
    <property type="protein sequence ID" value="NKE70658.1"/>
    <property type="molecule type" value="Genomic_DNA"/>
</dbReference>
<protein>
    <submittedName>
        <fullName evidence="3">GNAT family N-acetyltransferase</fullName>
    </submittedName>
</protein>
<evidence type="ECO:0000313" key="3">
    <source>
        <dbReference type="EMBL" id="NKE70658.1"/>
    </source>
</evidence>
<reference evidence="3 4" key="1">
    <citation type="journal article" date="2020" name="Nature">
        <title>Bacterial chemolithoautotrophy via manganese oxidation.</title>
        <authorList>
            <person name="Yu H."/>
            <person name="Leadbetter J.R."/>
        </authorList>
    </citation>
    <scope>NUCLEOTIDE SEQUENCE [LARGE SCALE GENOMIC DNA]</scope>
    <source>
        <strain evidence="3 4">Mn-1</strain>
    </source>
</reference>
<feature type="region of interest" description="Disordered" evidence="1">
    <location>
        <begin position="1"/>
        <end position="40"/>
    </location>
</feature>
<accession>A0A7X6IAL3</accession>
<name>A0A7X6IAL3_9BACT</name>
<proteinExistence type="predicted"/>